<keyword evidence="2" id="KW-1185">Reference proteome</keyword>
<sequence length="95" mass="10230">MPLSIFPGQDDSSSGKVAFISRIIIISFPKFITQLCGSMVVQAESPCHKFQYTNKQSISTTLSYSPTWQQTDTSFLLISHCPKGPASGIGLVSGS</sequence>
<evidence type="ECO:0000313" key="2">
    <source>
        <dbReference type="Proteomes" id="UP001202328"/>
    </source>
</evidence>
<organism evidence="1 2">
    <name type="scientific">Papaver atlanticum</name>
    <dbReference type="NCBI Taxonomy" id="357466"/>
    <lineage>
        <taxon>Eukaryota</taxon>
        <taxon>Viridiplantae</taxon>
        <taxon>Streptophyta</taxon>
        <taxon>Embryophyta</taxon>
        <taxon>Tracheophyta</taxon>
        <taxon>Spermatophyta</taxon>
        <taxon>Magnoliopsida</taxon>
        <taxon>Ranunculales</taxon>
        <taxon>Papaveraceae</taxon>
        <taxon>Papaveroideae</taxon>
        <taxon>Papaver</taxon>
    </lineage>
</organism>
<dbReference type="Proteomes" id="UP001202328">
    <property type="component" value="Unassembled WGS sequence"/>
</dbReference>
<dbReference type="AlphaFoldDB" id="A0AAD4TEL1"/>
<evidence type="ECO:0000313" key="1">
    <source>
        <dbReference type="EMBL" id="KAI3957198.1"/>
    </source>
</evidence>
<gene>
    <name evidence="1" type="ORF">MKW98_012073</name>
</gene>
<comment type="caution">
    <text evidence="1">The sequence shown here is derived from an EMBL/GenBank/DDBJ whole genome shotgun (WGS) entry which is preliminary data.</text>
</comment>
<name>A0AAD4TEL1_9MAGN</name>
<dbReference type="EMBL" id="JAJJMB010001367">
    <property type="protein sequence ID" value="KAI3957198.1"/>
    <property type="molecule type" value="Genomic_DNA"/>
</dbReference>
<reference evidence="1" key="1">
    <citation type="submission" date="2022-04" db="EMBL/GenBank/DDBJ databases">
        <title>A functionally conserved STORR gene fusion in Papaver species that diverged 16.8 million years ago.</title>
        <authorList>
            <person name="Catania T."/>
        </authorList>
    </citation>
    <scope>NUCLEOTIDE SEQUENCE</scope>
    <source>
        <strain evidence="1">S-188037</strain>
    </source>
</reference>
<protein>
    <submittedName>
        <fullName evidence="1">Uncharacterized protein</fullName>
    </submittedName>
</protein>
<proteinExistence type="predicted"/>
<accession>A0AAD4TEL1</accession>